<protein>
    <submittedName>
        <fullName evidence="1">Uncharacterized protein</fullName>
    </submittedName>
</protein>
<feature type="non-terminal residue" evidence="1">
    <location>
        <position position="1"/>
    </location>
</feature>
<sequence length="70" mass="8224">ACIRIINRNAEKIKRTEKWKKFKADYVDLVPELYENRVERPPHAQQAFLPDVFSAPVMLPESIHALSQLY</sequence>
<dbReference type="EMBL" id="CAJOBI010156445">
    <property type="protein sequence ID" value="CAF4833123.1"/>
    <property type="molecule type" value="Genomic_DNA"/>
</dbReference>
<reference evidence="1" key="1">
    <citation type="submission" date="2021-02" db="EMBL/GenBank/DDBJ databases">
        <authorList>
            <person name="Nowell W R."/>
        </authorList>
    </citation>
    <scope>NUCLEOTIDE SEQUENCE</scope>
</reference>
<name>A0A8S3BK31_9BILA</name>
<evidence type="ECO:0000313" key="1">
    <source>
        <dbReference type="EMBL" id="CAF4833123.1"/>
    </source>
</evidence>
<evidence type="ECO:0000313" key="2">
    <source>
        <dbReference type="EMBL" id="CAF4987749.1"/>
    </source>
</evidence>
<dbReference type="Proteomes" id="UP000676336">
    <property type="component" value="Unassembled WGS sequence"/>
</dbReference>
<feature type="non-terminal residue" evidence="1">
    <location>
        <position position="70"/>
    </location>
</feature>
<organism evidence="1 3">
    <name type="scientific">Rotaria magnacalcarata</name>
    <dbReference type="NCBI Taxonomy" id="392030"/>
    <lineage>
        <taxon>Eukaryota</taxon>
        <taxon>Metazoa</taxon>
        <taxon>Spiralia</taxon>
        <taxon>Gnathifera</taxon>
        <taxon>Rotifera</taxon>
        <taxon>Eurotatoria</taxon>
        <taxon>Bdelloidea</taxon>
        <taxon>Philodinida</taxon>
        <taxon>Philodinidae</taxon>
        <taxon>Rotaria</taxon>
    </lineage>
</organism>
<proteinExistence type="predicted"/>
<dbReference type="AlphaFoldDB" id="A0A8S3BK31"/>
<comment type="caution">
    <text evidence="1">The sequence shown here is derived from an EMBL/GenBank/DDBJ whole genome shotgun (WGS) entry which is preliminary data.</text>
</comment>
<dbReference type="EMBL" id="CAJOBI010199765">
    <property type="protein sequence ID" value="CAF4987749.1"/>
    <property type="molecule type" value="Genomic_DNA"/>
</dbReference>
<dbReference type="Gene3D" id="1.25.40.420">
    <property type="match status" value="1"/>
</dbReference>
<gene>
    <name evidence="1" type="ORF">SMN809_LOCUS48589</name>
    <name evidence="2" type="ORF">SMN809_LOCUS56090</name>
</gene>
<evidence type="ECO:0000313" key="3">
    <source>
        <dbReference type="Proteomes" id="UP000676336"/>
    </source>
</evidence>
<accession>A0A8S3BK31</accession>